<dbReference type="InterPro" id="IPR036703">
    <property type="entry name" value="MOB_kinase_act_sf"/>
</dbReference>
<feature type="region of interest" description="Disordered" evidence="2">
    <location>
        <begin position="426"/>
        <end position="593"/>
    </location>
</feature>
<evidence type="ECO:0000313" key="4">
    <source>
        <dbReference type="Proteomes" id="UP000218811"/>
    </source>
</evidence>
<feature type="compositionally biased region" description="Low complexity" evidence="2">
    <location>
        <begin position="388"/>
        <end position="401"/>
    </location>
</feature>
<gene>
    <name evidence="3" type="ORF">WOLCODRAFT_27153</name>
</gene>
<dbReference type="Pfam" id="PF03637">
    <property type="entry name" value="Mob1_phocein"/>
    <property type="match status" value="1"/>
</dbReference>
<feature type="region of interest" description="Disordered" evidence="2">
    <location>
        <begin position="67"/>
        <end position="102"/>
    </location>
</feature>
<feature type="compositionally biased region" description="Basic and acidic residues" evidence="2">
    <location>
        <begin position="326"/>
        <end position="343"/>
    </location>
</feature>
<sequence length="612" mass="65644">MAAAVVSPNPVPQSPIQRPLKGSRISSFYPIKELPPLSALDSAFQLQEYISLLIRKDVHDVDSIVSIPGKGKEREGSEGEHRAKESDGESARDKEAAEGGIGEGRSEIAVDEACWIYEQLRRLAEDLSHPLITMLQQECTRQTCPEMKAGEWLYLCVAHGSEGAMEQCCAIDYILHTLDSATALLNSPRAFPSRLSIPVPSHRHFSSLARRLGRIFAHAYFHHRAAFAQAEAESALYARFLALTARFDLVPAEFLVIPPGITAYGRDDEHDPPRDDANAYPRLLSAALDPLRGRGPAESEAGVPARGAEREGEERAEGELVLSEVPQREGERREASPRKVGRNRTDTMVHSEVMSVVEELGRAVAGLGNGSDVEDTTKRSRADTIRLSEAQPYAEAEASSAETEDLIEMDEQVAGDESVMQLYEGTSAGGDAAVEASEESSDNLTADIAESPAPVPETFEDITAVVPDEPSLAQWDVSSDTELETASGEDNSGNAPSDEPAAEPDVPGEEDLTEVKTLEEVEVEPAEAQPADDTITGEDSSDDTAGATEDQAEAVPEPAQSEADVEVTSVAGEDLDAQNDEAQNDESVDEVDAALTEAEAAVAEPPSHDADA</sequence>
<dbReference type="STRING" id="742152.A0A2H3JS05"/>
<name>A0A2H3JS05_WOLCO</name>
<dbReference type="OrthoDB" id="10262609at2759"/>
<feature type="binding site" evidence="1">
    <location>
        <position position="218"/>
    </location>
    <ligand>
        <name>Zn(2+)</name>
        <dbReference type="ChEBI" id="CHEBI:29105"/>
    </ligand>
</feature>
<feature type="compositionally biased region" description="Acidic residues" evidence="2">
    <location>
        <begin position="573"/>
        <end position="592"/>
    </location>
</feature>
<feature type="compositionally biased region" description="Basic and acidic residues" evidence="2">
    <location>
        <begin position="70"/>
        <end position="97"/>
    </location>
</feature>
<keyword evidence="1" id="KW-0479">Metal-binding</keyword>
<reference evidence="3 4" key="1">
    <citation type="journal article" date="2012" name="Science">
        <title>The Paleozoic origin of enzymatic lignin decomposition reconstructed from 31 fungal genomes.</title>
        <authorList>
            <person name="Floudas D."/>
            <person name="Binder M."/>
            <person name="Riley R."/>
            <person name="Barry K."/>
            <person name="Blanchette R.A."/>
            <person name="Henrissat B."/>
            <person name="Martinez A.T."/>
            <person name="Otillar R."/>
            <person name="Spatafora J.W."/>
            <person name="Yadav J.S."/>
            <person name="Aerts A."/>
            <person name="Benoit I."/>
            <person name="Boyd A."/>
            <person name="Carlson A."/>
            <person name="Copeland A."/>
            <person name="Coutinho P.M."/>
            <person name="de Vries R.P."/>
            <person name="Ferreira P."/>
            <person name="Findley K."/>
            <person name="Foster B."/>
            <person name="Gaskell J."/>
            <person name="Glotzer D."/>
            <person name="Gorecki P."/>
            <person name="Heitman J."/>
            <person name="Hesse C."/>
            <person name="Hori C."/>
            <person name="Igarashi K."/>
            <person name="Jurgens J.A."/>
            <person name="Kallen N."/>
            <person name="Kersten P."/>
            <person name="Kohler A."/>
            <person name="Kuees U."/>
            <person name="Kumar T.K.A."/>
            <person name="Kuo A."/>
            <person name="LaButti K."/>
            <person name="Larrondo L.F."/>
            <person name="Lindquist E."/>
            <person name="Ling A."/>
            <person name="Lombard V."/>
            <person name="Lucas S."/>
            <person name="Lundell T."/>
            <person name="Martin R."/>
            <person name="McLaughlin D.J."/>
            <person name="Morgenstern I."/>
            <person name="Morin E."/>
            <person name="Murat C."/>
            <person name="Nagy L.G."/>
            <person name="Nolan M."/>
            <person name="Ohm R.A."/>
            <person name="Patyshakuliyeva A."/>
            <person name="Rokas A."/>
            <person name="Ruiz-Duenas F.J."/>
            <person name="Sabat G."/>
            <person name="Salamov A."/>
            <person name="Samejima M."/>
            <person name="Schmutz J."/>
            <person name="Slot J.C."/>
            <person name="St John F."/>
            <person name="Stenlid J."/>
            <person name="Sun H."/>
            <person name="Sun S."/>
            <person name="Syed K."/>
            <person name="Tsang A."/>
            <person name="Wiebenga A."/>
            <person name="Young D."/>
            <person name="Pisabarro A."/>
            <person name="Eastwood D.C."/>
            <person name="Martin F."/>
            <person name="Cullen D."/>
            <person name="Grigoriev I.V."/>
            <person name="Hibbett D.S."/>
        </authorList>
    </citation>
    <scope>NUCLEOTIDE SEQUENCE [LARGE SCALE GENOMIC DNA]</scope>
    <source>
        <strain evidence="3 4">MD-104</strain>
    </source>
</reference>
<evidence type="ECO:0000313" key="3">
    <source>
        <dbReference type="EMBL" id="PCH44936.1"/>
    </source>
</evidence>
<feature type="compositionally biased region" description="Basic and acidic residues" evidence="2">
    <location>
        <begin position="307"/>
        <end position="318"/>
    </location>
</feature>
<dbReference type="SUPFAM" id="SSF101152">
    <property type="entry name" value="Mob1/phocein"/>
    <property type="match status" value="1"/>
</dbReference>
<feature type="region of interest" description="Disordered" evidence="2">
    <location>
        <begin position="366"/>
        <end position="406"/>
    </location>
</feature>
<dbReference type="Gene3D" id="1.20.140.30">
    <property type="entry name" value="MOB kinase activator"/>
    <property type="match status" value="1"/>
</dbReference>
<dbReference type="EMBL" id="KB468168">
    <property type="protein sequence ID" value="PCH44936.1"/>
    <property type="molecule type" value="Genomic_DNA"/>
</dbReference>
<feature type="region of interest" description="Disordered" evidence="2">
    <location>
        <begin position="1"/>
        <end position="21"/>
    </location>
</feature>
<keyword evidence="1" id="KW-0862">Zinc</keyword>
<feature type="binding site" evidence="1">
    <location>
        <position position="139"/>
    </location>
    <ligand>
        <name>Zn(2+)</name>
        <dbReference type="ChEBI" id="CHEBI:29105"/>
    </ligand>
</feature>
<dbReference type="PANTHER" id="PTHR22599">
    <property type="entry name" value="MPS ONE BINDER KINASE ACTIVATOR-LIKE MOB"/>
    <property type="match status" value="1"/>
</dbReference>
<feature type="binding site" evidence="1">
    <location>
        <position position="223"/>
    </location>
    <ligand>
        <name>Zn(2+)</name>
        <dbReference type="ChEBI" id="CHEBI:29105"/>
    </ligand>
</feature>
<protein>
    <recommendedName>
        <fullName evidence="5">Mob1/phocein</fullName>
    </recommendedName>
</protein>
<feature type="binding site" evidence="1">
    <location>
        <position position="144"/>
    </location>
    <ligand>
        <name>Zn(2+)</name>
        <dbReference type="ChEBI" id="CHEBI:29105"/>
    </ligand>
</feature>
<dbReference type="InterPro" id="IPR005301">
    <property type="entry name" value="MOB_kinase_act_fam"/>
</dbReference>
<evidence type="ECO:0000256" key="1">
    <source>
        <dbReference type="PIRSR" id="PIRSR605301-1"/>
    </source>
</evidence>
<evidence type="ECO:0000256" key="2">
    <source>
        <dbReference type="SAM" id="MobiDB-lite"/>
    </source>
</evidence>
<proteinExistence type="predicted"/>
<dbReference type="Proteomes" id="UP000218811">
    <property type="component" value="Unassembled WGS sequence"/>
</dbReference>
<accession>A0A2H3JS05</accession>
<feature type="compositionally biased region" description="Basic and acidic residues" evidence="2">
    <location>
        <begin position="375"/>
        <end position="386"/>
    </location>
</feature>
<feature type="region of interest" description="Disordered" evidence="2">
    <location>
        <begin position="288"/>
        <end position="343"/>
    </location>
</feature>
<keyword evidence="4" id="KW-1185">Reference proteome</keyword>
<organism evidence="3 4">
    <name type="scientific">Wolfiporia cocos (strain MD-104)</name>
    <name type="common">Brown rot fungus</name>
    <dbReference type="NCBI Taxonomy" id="742152"/>
    <lineage>
        <taxon>Eukaryota</taxon>
        <taxon>Fungi</taxon>
        <taxon>Dikarya</taxon>
        <taxon>Basidiomycota</taxon>
        <taxon>Agaricomycotina</taxon>
        <taxon>Agaricomycetes</taxon>
        <taxon>Polyporales</taxon>
        <taxon>Phaeolaceae</taxon>
        <taxon>Wolfiporia</taxon>
    </lineage>
</organism>
<feature type="compositionally biased region" description="Acidic residues" evidence="2">
    <location>
        <begin position="500"/>
        <end position="512"/>
    </location>
</feature>
<evidence type="ECO:0008006" key="5">
    <source>
        <dbReference type="Google" id="ProtNLM"/>
    </source>
</evidence>
<dbReference type="SMART" id="SM01388">
    <property type="entry name" value="Mob1_phocein"/>
    <property type="match status" value="1"/>
</dbReference>
<dbReference type="AlphaFoldDB" id="A0A2H3JS05"/>